<evidence type="ECO:0000256" key="5">
    <source>
        <dbReference type="ARBA" id="ARBA00013558"/>
    </source>
</evidence>
<evidence type="ECO:0000256" key="10">
    <source>
        <dbReference type="ARBA" id="ARBA00023004"/>
    </source>
</evidence>
<dbReference type="PANTHER" id="PTHR11601:SF34">
    <property type="entry name" value="CYSTEINE DESULFURASE"/>
    <property type="match status" value="1"/>
</dbReference>
<dbReference type="InterPro" id="IPR015424">
    <property type="entry name" value="PyrdxlP-dep_Trfase"/>
</dbReference>
<dbReference type="GO" id="GO:0008483">
    <property type="term" value="F:transaminase activity"/>
    <property type="evidence" value="ECO:0007669"/>
    <property type="project" value="UniProtKB-KW"/>
</dbReference>
<keyword evidence="11" id="KW-0411">Iron-sulfur</keyword>
<accession>D5RQD2</accession>
<keyword evidence="6 14" id="KW-0808">Transferase</keyword>
<dbReference type="FunFam" id="3.40.640.10:FF:000003">
    <property type="entry name" value="Cysteine desulfurase IscS"/>
    <property type="match status" value="1"/>
</dbReference>
<dbReference type="InterPro" id="IPR000192">
    <property type="entry name" value="Aminotrans_V_dom"/>
</dbReference>
<gene>
    <name evidence="14" type="primary">iscS</name>
    <name evidence="14" type="ORF">HMPREF0731_3294</name>
</gene>
<comment type="similarity">
    <text evidence="3">Belongs to the class-V pyridoxal-phosphate-dependent aminotransferase family. NifS/IscS subfamily.</text>
</comment>
<dbReference type="InterPro" id="IPR016454">
    <property type="entry name" value="Cysteine_dSase"/>
</dbReference>
<keyword evidence="15" id="KW-1185">Reference proteome</keyword>
<evidence type="ECO:0000313" key="15">
    <source>
        <dbReference type="Proteomes" id="UP000005324"/>
    </source>
</evidence>
<evidence type="ECO:0000256" key="3">
    <source>
        <dbReference type="ARBA" id="ARBA00006490"/>
    </source>
</evidence>
<keyword evidence="14" id="KW-0032">Aminotransferase</keyword>
<sequence>MAAANRPIYLDNHATTPLDPRVLAAMRPWWEENFANPHSAEHALGRAAEEAVEEARRHVASLLGADPREIIFTSGATESNNLAIKGAARFAARQGDERRRIITLATEHKCVLESVRDLEAEGFEPVILPVGPDGLLEPDRLREALSVPTLLVSVMAVNNEIGVVQDLATLAALAKEAGALFHTDAAQGAGRIALDVRALPADLISVSGHKIYGPKGVGALYVRRRPRVRLAPLFSGGGQERGLRSGTLPAPLLVGLGEAARLALAERELDEGRIAAQRDRFLAALAAHLPGVRLNGSPGQRVPGNLSLTFPGGVSAQSMLAALTELCVSSGSACSSAEVEPSYVLRAIGLDEAAARATLRIGIGRFTSPADVERAATLLARAWTHALSETRDAAE</sequence>
<protein>
    <recommendedName>
        <fullName evidence="5">Cysteine desulfurase</fullName>
        <ecNumber evidence="4">2.8.1.7</ecNumber>
    </recommendedName>
</protein>
<reference evidence="14 15" key="1">
    <citation type="submission" date="2010-04" db="EMBL/GenBank/DDBJ databases">
        <authorList>
            <person name="Qin X."/>
            <person name="Bachman B."/>
            <person name="Battles P."/>
            <person name="Bell A."/>
            <person name="Bess C."/>
            <person name="Bickham C."/>
            <person name="Chaboub L."/>
            <person name="Chen D."/>
            <person name="Coyle M."/>
            <person name="Deiros D.R."/>
            <person name="Dinh H."/>
            <person name="Forbes L."/>
            <person name="Fowler G."/>
            <person name="Francisco L."/>
            <person name="Fu Q."/>
            <person name="Gubbala S."/>
            <person name="Hale W."/>
            <person name="Han Y."/>
            <person name="Hemphill L."/>
            <person name="Highlander S.K."/>
            <person name="Hirani K."/>
            <person name="Hogues M."/>
            <person name="Jackson L."/>
            <person name="Jakkamsetti A."/>
            <person name="Javaid M."/>
            <person name="Jiang H."/>
            <person name="Korchina V."/>
            <person name="Kovar C."/>
            <person name="Lara F."/>
            <person name="Lee S."/>
            <person name="Mata R."/>
            <person name="Mathew T."/>
            <person name="Moen C."/>
            <person name="Morales K."/>
            <person name="Munidasa M."/>
            <person name="Nazareth L."/>
            <person name="Ngo R."/>
            <person name="Nguyen L."/>
            <person name="Okwuonu G."/>
            <person name="Ongeri F."/>
            <person name="Patil S."/>
            <person name="Petrosino J."/>
            <person name="Pham C."/>
            <person name="Pham P."/>
            <person name="Pu L.-L."/>
            <person name="Puazo M."/>
            <person name="Raj R."/>
            <person name="Reid J."/>
            <person name="Rouhana J."/>
            <person name="Saada N."/>
            <person name="Shang Y."/>
            <person name="Simmons D."/>
            <person name="Thornton R."/>
            <person name="Warren J."/>
            <person name="Weissenberger G."/>
            <person name="Zhang J."/>
            <person name="Zhang L."/>
            <person name="Zhou C."/>
            <person name="Zhu D."/>
            <person name="Muzny D."/>
            <person name="Worley K."/>
            <person name="Gibbs R."/>
        </authorList>
    </citation>
    <scope>NUCLEOTIDE SEQUENCE [LARGE SCALE GENOMIC DNA]</scope>
    <source>
        <strain evidence="14 15">ATCC 49957</strain>
    </source>
</reference>
<dbReference type="HOGENOM" id="CLU_003433_0_2_5"/>
<comment type="catalytic activity">
    <reaction evidence="12">
        <text>(sulfur carrier)-H + L-cysteine = (sulfur carrier)-SH + L-alanine</text>
        <dbReference type="Rhea" id="RHEA:43892"/>
        <dbReference type="Rhea" id="RHEA-COMP:14737"/>
        <dbReference type="Rhea" id="RHEA-COMP:14739"/>
        <dbReference type="ChEBI" id="CHEBI:29917"/>
        <dbReference type="ChEBI" id="CHEBI:35235"/>
        <dbReference type="ChEBI" id="CHEBI:57972"/>
        <dbReference type="ChEBI" id="CHEBI:64428"/>
        <dbReference type="EC" id="2.8.1.7"/>
    </reaction>
</comment>
<evidence type="ECO:0000256" key="1">
    <source>
        <dbReference type="ARBA" id="ARBA00001933"/>
    </source>
</evidence>
<dbReference type="PIRSF" id="PIRSF005572">
    <property type="entry name" value="NifS"/>
    <property type="match status" value="1"/>
</dbReference>
<dbReference type="EMBL" id="ADVL01000659">
    <property type="protein sequence ID" value="EFH10502.1"/>
    <property type="molecule type" value="Genomic_DNA"/>
</dbReference>
<keyword evidence="10" id="KW-0408">Iron</keyword>
<dbReference type="InterPro" id="IPR015421">
    <property type="entry name" value="PyrdxlP-dep_Trfase_major"/>
</dbReference>
<evidence type="ECO:0000256" key="6">
    <source>
        <dbReference type="ARBA" id="ARBA00022679"/>
    </source>
</evidence>
<evidence type="ECO:0000256" key="9">
    <source>
        <dbReference type="ARBA" id="ARBA00022898"/>
    </source>
</evidence>
<dbReference type="PANTHER" id="PTHR11601">
    <property type="entry name" value="CYSTEINE DESULFURYLASE FAMILY MEMBER"/>
    <property type="match status" value="1"/>
</dbReference>
<dbReference type="GO" id="GO:0031071">
    <property type="term" value="F:cysteine desulfurase activity"/>
    <property type="evidence" value="ECO:0007669"/>
    <property type="project" value="UniProtKB-EC"/>
</dbReference>
<dbReference type="AlphaFoldDB" id="D5RQD2"/>
<proteinExistence type="inferred from homology"/>
<dbReference type="Proteomes" id="UP000005324">
    <property type="component" value="Unassembled WGS sequence"/>
</dbReference>
<dbReference type="EC" id="2.8.1.7" evidence="4"/>
<name>D5RQD2_9PROT</name>
<organism evidence="14 15">
    <name type="scientific">Pseudoroseomonas cervicalis ATCC 49957</name>
    <dbReference type="NCBI Taxonomy" id="525371"/>
    <lineage>
        <taxon>Bacteria</taxon>
        <taxon>Pseudomonadati</taxon>
        <taxon>Pseudomonadota</taxon>
        <taxon>Alphaproteobacteria</taxon>
        <taxon>Acetobacterales</taxon>
        <taxon>Roseomonadaceae</taxon>
        <taxon>Roseomonas</taxon>
    </lineage>
</organism>
<dbReference type="Gene3D" id="3.90.1150.10">
    <property type="entry name" value="Aspartate Aminotransferase, domain 1"/>
    <property type="match status" value="1"/>
</dbReference>
<keyword evidence="7" id="KW-0001">2Fe-2S</keyword>
<evidence type="ECO:0000256" key="4">
    <source>
        <dbReference type="ARBA" id="ARBA00012239"/>
    </source>
</evidence>
<feature type="domain" description="Aminotransferase class V" evidence="13">
    <location>
        <begin position="8"/>
        <end position="374"/>
    </location>
</feature>
<evidence type="ECO:0000256" key="12">
    <source>
        <dbReference type="ARBA" id="ARBA00050776"/>
    </source>
</evidence>
<dbReference type="InterPro" id="IPR015422">
    <property type="entry name" value="PyrdxlP-dep_Trfase_small"/>
</dbReference>
<dbReference type="RefSeq" id="WP_007002324.1">
    <property type="nucleotide sequence ID" value="NZ_GG770777.1"/>
</dbReference>
<dbReference type="Gene3D" id="3.40.640.10">
    <property type="entry name" value="Type I PLP-dependent aspartate aminotransferase-like (Major domain)"/>
    <property type="match status" value="1"/>
</dbReference>
<keyword evidence="8" id="KW-0479">Metal-binding</keyword>
<keyword evidence="9" id="KW-0663">Pyridoxal phosphate</keyword>
<dbReference type="SUPFAM" id="SSF53383">
    <property type="entry name" value="PLP-dependent transferases"/>
    <property type="match status" value="1"/>
</dbReference>
<evidence type="ECO:0000256" key="11">
    <source>
        <dbReference type="ARBA" id="ARBA00023014"/>
    </source>
</evidence>
<comment type="caution">
    <text evidence="14">The sequence shown here is derived from an EMBL/GenBank/DDBJ whole genome shotgun (WGS) entry which is preliminary data.</text>
</comment>
<evidence type="ECO:0000256" key="8">
    <source>
        <dbReference type="ARBA" id="ARBA00022723"/>
    </source>
</evidence>
<comment type="cofactor">
    <cofactor evidence="1">
        <name>pyridoxal 5'-phosphate</name>
        <dbReference type="ChEBI" id="CHEBI:597326"/>
    </cofactor>
</comment>
<dbReference type="Pfam" id="PF00266">
    <property type="entry name" value="Aminotran_5"/>
    <property type="match status" value="1"/>
</dbReference>
<evidence type="ECO:0000259" key="13">
    <source>
        <dbReference type="Pfam" id="PF00266"/>
    </source>
</evidence>
<evidence type="ECO:0000256" key="7">
    <source>
        <dbReference type="ARBA" id="ARBA00022714"/>
    </source>
</evidence>
<comment type="function">
    <text evidence="2">Catalyzes the removal of elemental sulfur atoms from cysteine to produce alanine. Seems to participate in the biosynthesis of the nitrogenase metalloclusters by providing the inorganic sulfur required for the Fe-S core formation.</text>
</comment>
<evidence type="ECO:0000256" key="2">
    <source>
        <dbReference type="ARBA" id="ARBA00003120"/>
    </source>
</evidence>
<dbReference type="GO" id="GO:0005829">
    <property type="term" value="C:cytosol"/>
    <property type="evidence" value="ECO:0007669"/>
    <property type="project" value="TreeGrafter"/>
</dbReference>
<dbReference type="GO" id="GO:0046872">
    <property type="term" value="F:metal ion binding"/>
    <property type="evidence" value="ECO:0007669"/>
    <property type="project" value="UniProtKB-KW"/>
</dbReference>
<dbReference type="GO" id="GO:0051537">
    <property type="term" value="F:2 iron, 2 sulfur cluster binding"/>
    <property type="evidence" value="ECO:0007669"/>
    <property type="project" value="UniProtKB-KW"/>
</dbReference>
<evidence type="ECO:0000313" key="14">
    <source>
        <dbReference type="EMBL" id="EFH10502.1"/>
    </source>
</evidence>
<dbReference type="OrthoDB" id="9808002at2"/>
<dbReference type="GO" id="GO:0016226">
    <property type="term" value="P:iron-sulfur cluster assembly"/>
    <property type="evidence" value="ECO:0007669"/>
    <property type="project" value="TreeGrafter"/>
</dbReference>